<keyword evidence="7 17" id="KW-0547">Nucleotide-binding</keyword>
<dbReference type="PROSITE" id="PS00107">
    <property type="entry name" value="PROTEIN_KINASE_ATP"/>
    <property type="match status" value="1"/>
</dbReference>
<dbReference type="EC" id="2.7.11.1" evidence="17"/>
<evidence type="ECO:0000256" key="8">
    <source>
        <dbReference type="ARBA" id="ARBA00022777"/>
    </source>
</evidence>
<dbReference type="InterPro" id="IPR011009">
    <property type="entry name" value="Kinase-like_dom_sf"/>
</dbReference>
<dbReference type="PIRSF" id="PIRSF000641">
    <property type="entry name" value="SRK"/>
    <property type="match status" value="1"/>
</dbReference>
<comment type="caution">
    <text evidence="23">The sequence shown here is derived from an EMBL/GenBank/DDBJ whole genome shotgun (WGS) entry which is preliminary data.</text>
</comment>
<evidence type="ECO:0000256" key="14">
    <source>
        <dbReference type="ARBA" id="ARBA00023180"/>
    </source>
</evidence>
<feature type="compositionally biased region" description="Pro residues" evidence="19">
    <location>
        <begin position="880"/>
        <end position="889"/>
    </location>
</feature>
<dbReference type="SMART" id="SM00220">
    <property type="entry name" value="S_TKc"/>
    <property type="match status" value="1"/>
</dbReference>
<dbReference type="Gene3D" id="2.90.10.10">
    <property type="entry name" value="Bulb-type lectin domain"/>
    <property type="match status" value="2"/>
</dbReference>
<name>A0A9D4VCG4_ADICA</name>
<dbReference type="SUPFAM" id="SSF56112">
    <property type="entry name" value="Protein kinase-like (PK-like)"/>
    <property type="match status" value="1"/>
</dbReference>
<comment type="subcellular location">
    <subcellularLocation>
        <location evidence="1">Membrane</location>
        <topology evidence="1">Single-pass type I membrane protein</topology>
    </subcellularLocation>
</comment>
<dbReference type="PANTHER" id="PTHR47974">
    <property type="entry name" value="OS07G0415500 PROTEIN"/>
    <property type="match status" value="1"/>
</dbReference>
<keyword evidence="24" id="KW-1185">Reference proteome</keyword>
<evidence type="ECO:0000256" key="9">
    <source>
        <dbReference type="ARBA" id="ARBA00022840"/>
    </source>
</evidence>
<feature type="compositionally biased region" description="Low complexity" evidence="19">
    <location>
        <begin position="852"/>
        <end position="864"/>
    </location>
</feature>
<evidence type="ECO:0000256" key="3">
    <source>
        <dbReference type="ARBA" id="ARBA00022536"/>
    </source>
</evidence>
<dbReference type="GO" id="GO:0016020">
    <property type="term" value="C:membrane"/>
    <property type="evidence" value="ECO:0007669"/>
    <property type="project" value="UniProtKB-SubCell"/>
</dbReference>
<dbReference type="Gene3D" id="3.30.200.20">
    <property type="entry name" value="Phosphorylase Kinase, domain 1"/>
    <property type="match status" value="1"/>
</dbReference>
<dbReference type="Pfam" id="PF01453">
    <property type="entry name" value="B_lectin"/>
    <property type="match status" value="1"/>
</dbReference>
<feature type="domain" description="Protein kinase" evidence="21">
    <location>
        <begin position="497"/>
        <end position="802"/>
    </location>
</feature>
<keyword evidence="14" id="KW-0325">Glycoprotein</keyword>
<keyword evidence="5" id="KW-0812">Transmembrane</keyword>
<dbReference type="Proteomes" id="UP000886520">
    <property type="component" value="Chromosome 3"/>
</dbReference>
<dbReference type="PANTHER" id="PTHR47974:SF9">
    <property type="entry name" value="RECEPTOR-LIKE SERINE_THREONINE-PROTEIN KINASE"/>
    <property type="match status" value="1"/>
</dbReference>
<dbReference type="EMBL" id="JABFUD020000002">
    <property type="protein sequence ID" value="KAI5083819.1"/>
    <property type="molecule type" value="Genomic_DNA"/>
</dbReference>
<evidence type="ECO:0000256" key="1">
    <source>
        <dbReference type="ARBA" id="ARBA00004479"/>
    </source>
</evidence>
<evidence type="ECO:0000256" key="20">
    <source>
        <dbReference type="SAM" id="SignalP"/>
    </source>
</evidence>
<dbReference type="SUPFAM" id="SSF51110">
    <property type="entry name" value="alpha-D-mannose-specific plant lectins"/>
    <property type="match status" value="2"/>
</dbReference>
<feature type="region of interest" description="Disordered" evidence="19">
    <location>
        <begin position="842"/>
        <end position="896"/>
    </location>
</feature>
<dbReference type="InterPro" id="IPR000719">
    <property type="entry name" value="Prot_kinase_dom"/>
</dbReference>
<comment type="catalytic activity">
    <reaction evidence="15 17">
        <text>L-threonyl-[protein] + ATP = O-phospho-L-threonyl-[protein] + ADP + H(+)</text>
        <dbReference type="Rhea" id="RHEA:46608"/>
        <dbReference type="Rhea" id="RHEA-COMP:11060"/>
        <dbReference type="Rhea" id="RHEA-COMP:11605"/>
        <dbReference type="ChEBI" id="CHEBI:15378"/>
        <dbReference type="ChEBI" id="CHEBI:30013"/>
        <dbReference type="ChEBI" id="CHEBI:30616"/>
        <dbReference type="ChEBI" id="CHEBI:61977"/>
        <dbReference type="ChEBI" id="CHEBI:456216"/>
        <dbReference type="EC" id="2.7.11.1"/>
    </reaction>
</comment>
<dbReference type="PROSITE" id="PS00108">
    <property type="entry name" value="PROTEIN_KINASE_ST"/>
    <property type="match status" value="1"/>
</dbReference>
<evidence type="ECO:0000256" key="18">
    <source>
        <dbReference type="PROSITE-ProRule" id="PRU10141"/>
    </source>
</evidence>
<protein>
    <recommendedName>
        <fullName evidence="17">Receptor-like serine/threonine-protein kinase</fullName>
        <ecNumber evidence="17">2.7.11.1</ecNumber>
    </recommendedName>
</protein>
<keyword evidence="8 17" id="KW-0418">Kinase</keyword>
<evidence type="ECO:0000256" key="2">
    <source>
        <dbReference type="ARBA" id="ARBA00022527"/>
    </source>
</evidence>
<evidence type="ECO:0000259" key="22">
    <source>
        <dbReference type="PROSITE" id="PS50927"/>
    </source>
</evidence>
<dbReference type="SMART" id="SM00108">
    <property type="entry name" value="B_lectin"/>
    <property type="match status" value="1"/>
</dbReference>
<dbReference type="PROSITE" id="PS50011">
    <property type="entry name" value="PROTEIN_KINASE_DOM"/>
    <property type="match status" value="1"/>
</dbReference>
<feature type="binding site" evidence="18">
    <location>
        <position position="531"/>
    </location>
    <ligand>
        <name>ATP</name>
        <dbReference type="ChEBI" id="CHEBI:30616"/>
    </ligand>
</feature>
<keyword evidence="3" id="KW-0245">EGF-like domain</keyword>
<keyword evidence="12" id="KW-1015">Disulfide bond</keyword>
<evidence type="ECO:0000256" key="16">
    <source>
        <dbReference type="ARBA" id="ARBA00048679"/>
    </source>
</evidence>
<dbReference type="InterPro" id="IPR024171">
    <property type="entry name" value="SRK-like_kinase"/>
</dbReference>
<comment type="catalytic activity">
    <reaction evidence="16 17">
        <text>L-seryl-[protein] + ATP = O-phospho-L-seryl-[protein] + ADP + H(+)</text>
        <dbReference type="Rhea" id="RHEA:17989"/>
        <dbReference type="Rhea" id="RHEA-COMP:9863"/>
        <dbReference type="Rhea" id="RHEA-COMP:11604"/>
        <dbReference type="ChEBI" id="CHEBI:15378"/>
        <dbReference type="ChEBI" id="CHEBI:29999"/>
        <dbReference type="ChEBI" id="CHEBI:30616"/>
        <dbReference type="ChEBI" id="CHEBI:83421"/>
        <dbReference type="ChEBI" id="CHEBI:456216"/>
        <dbReference type="EC" id="2.7.11.1"/>
    </reaction>
</comment>
<evidence type="ECO:0000313" key="23">
    <source>
        <dbReference type="EMBL" id="KAI5083819.1"/>
    </source>
</evidence>
<dbReference type="InterPro" id="IPR008271">
    <property type="entry name" value="Ser/Thr_kinase_AS"/>
</dbReference>
<keyword evidence="2 17" id="KW-0723">Serine/threonine-protein kinase</keyword>
<keyword evidence="11" id="KW-0472">Membrane</keyword>
<dbReference type="AlphaFoldDB" id="A0A9D4VCG4"/>
<gene>
    <name evidence="23" type="ORF">GOP47_0003562</name>
</gene>
<sequence length="896" mass="97159">MPATGRCRSSPAPPPFLFVAAAVLASLYPASAADNITLGTKLLPTNIGGWVSPDRSFRFSFFRNSTDSSRFSVGVLYNSAGINGTVVWTAGGNIQVGIAGSFELSSNGNLILRNDAGTAVWNSETDNMGVEAASMGDDGNFILVNSSGSSLWQSFTMPTDTLVSSQRLHQGVSLTVGQYSASLQASGNLTLSYTGNGGFTYWSSNTAGENSIVYAFLSADNFSIYNEADVALKSWYSKDYTSTASPRPVRRVTLGSDGNLRIYTSSGGDWVIGWEALQDYCQIYAYCGPYGLCTYNESSRICTCATQAGYVLIDERTPQSGCRAIAGNGTQDCAMVELIRTLLWTESKILRYGDSECSLNCLHNPECKAATALSDGSGTCQMILSNNFFSGNQELSISTNSFFKFCGLNVPPPVPTSSSSIPLTSGSGKGGSSVAVSVVVSVLATMAVLAVGQVGIWWMCCRKNPRWGGYSAHYALLEYASSAPVQFTHRELRKATGNFREKLGEGGFGSVYKGELPTTGSGGATMEVAVKRLEGLADPGEKQFRMEVAVIGSTHHMNLVRLCGFCAEGRHRLLVYEYMKNGSLDKYLFAAGEGEDEGQRQQQRSDMNWETRYNVLLGTARGITYLHQECRDCIIHSDIKPENILLDGTFTAKVSDFGLAKLTRSATAAHNASGHHVTNILRGTRGYLAPEWRSNLPITVKADVFSYGMVVLETVSGRKSFEAPVLDTSAESAARHVSFLEWVYRQYFLHKQVEGVVDERIKNAVDMEQLERAMKVAFWCVQVQPSSRPSMSKVIQMLDGSMQDTQIPPMPKSFGDHSSNIMNQEESNYLVMAFDQKSSAPPSSIEVASYPNTSSTTTVSNSSSHPPIYSLSQSLVRHQVPPPPPPPPLHIVHNSF</sequence>
<evidence type="ECO:0000256" key="15">
    <source>
        <dbReference type="ARBA" id="ARBA00047899"/>
    </source>
</evidence>
<dbReference type="InterPro" id="IPR036426">
    <property type="entry name" value="Bulb-type_lectin_dom_sf"/>
</dbReference>
<dbReference type="Pfam" id="PF00069">
    <property type="entry name" value="Pkinase"/>
    <property type="match status" value="1"/>
</dbReference>
<evidence type="ECO:0000256" key="5">
    <source>
        <dbReference type="ARBA" id="ARBA00022692"/>
    </source>
</evidence>
<evidence type="ECO:0000256" key="13">
    <source>
        <dbReference type="ARBA" id="ARBA00023170"/>
    </source>
</evidence>
<organism evidence="23 24">
    <name type="scientific">Adiantum capillus-veneris</name>
    <name type="common">Maidenhair fern</name>
    <dbReference type="NCBI Taxonomy" id="13818"/>
    <lineage>
        <taxon>Eukaryota</taxon>
        <taxon>Viridiplantae</taxon>
        <taxon>Streptophyta</taxon>
        <taxon>Embryophyta</taxon>
        <taxon>Tracheophyta</taxon>
        <taxon>Polypodiopsida</taxon>
        <taxon>Polypodiidae</taxon>
        <taxon>Polypodiales</taxon>
        <taxon>Pteridineae</taxon>
        <taxon>Pteridaceae</taxon>
        <taxon>Vittarioideae</taxon>
        <taxon>Adiantum</taxon>
    </lineage>
</organism>
<feature type="domain" description="Bulb-type lectin" evidence="22">
    <location>
        <begin position="27"/>
        <end position="156"/>
    </location>
</feature>
<dbReference type="Gene3D" id="1.10.510.10">
    <property type="entry name" value="Transferase(Phosphotransferase) domain 1"/>
    <property type="match status" value="1"/>
</dbReference>
<evidence type="ECO:0000256" key="11">
    <source>
        <dbReference type="ARBA" id="ARBA00023136"/>
    </source>
</evidence>
<dbReference type="GO" id="GO:0048544">
    <property type="term" value="P:recognition of pollen"/>
    <property type="evidence" value="ECO:0007669"/>
    <property type="project" value="InterPro"/>
</dbReference>
<feature type="chain" id="PRO_5038866866" description="Receptor-like serine/threonine-protein kinase" evidence="20">
    <location>
        <begin position="33"/>
        <end position="896"/>
    </location>
</feature>
<feature type="domain" description="Bulb-type lectin" evidence="22">
    <location>
        <begin position="159"/>
        <end position="275"/>
    </location>
</feature>
<evidence type="ECO:0000256" key="19">
    <source>
        <dbReference type="SAM" id="MobiDB-lite"/>
    </source>
</evidence>
<feature type="signal peptide" evidence="20">
    <location>
        <begin position="1"/>
        <end position="32"/>
    </location>
</feature>
<accession>A0A9D4VCG4</accession>
<dbReference type="GO" id="GO:0004674">
    <property type="term" value="F:protein serine/threonine kinase activity"/>
    <property type="evidence" value="ECO:0007669"/>
    <property type="project" value="UniProtKB-KW"/>
</dbReference>
<keyword evidence="6 20" id="KW-0732">Signal</keyword>
<dbReference type="InterPro" id="IPR001480">
    <property type="entry name" value="Bulb-type_lectin_dom"/>
</dbReference>
<keyword evidence="9 17" id="KW-0067">ATP-binding</keyword>
<evidence type="ECO:0000256" key="6">
    <source>
        <dbReference type="ARBA" id="ARBA00022729"/>
    </source>
</evidence>
<dbReference type="CDD" id="cd00028">
    <property type="entry name" value="B_lectin"/>
    <property type="match status" value="1"/>
</dbReference>
<evidence type="ECO:0000256" key="7">
    <source>
        <dbReference type="ARBA" id="ARBA00022741"/>
    </source>
</evidence>
<evidence type="ECO:0000259" key="21">
    <source>
        <dbReference type="PROSITE" id="PS50011"/>
    </source>
</evidence>
<keyword evidence="13" id="KW-0675">Receptor</keyword>
<evidence type="ECO:0000256" key="17">
    <source>
        <dbReference type="PIRNR" id="PIRNR000641"/>
    </source>
</evidence>
<evidence type="ECO:0000256" key="4">
    <source>
        <dbReference type="ARBA" id="ARBA00022679"/>
    </source>
</evidence>
<reference evidence="23" key="1">
    <citation type="submission" date="2021-01" db="EMBL/GenBank/DDBJ databases">
        <title>Adiantum capillus-veneris genome.</title>
        <authorList>
            <person name="Fang Y."/>
            <person name="Liao Q."/>
        </authorList>
    </citation>
    <scope>NUCLEOTIDE SEQUENCE</scope>
    <source>
        <strain evidence="23">H3</strain>
        <tissue evidence="23">Leaf</tissue>
    </source>
</reference>
<dbReference type="Pfam" id="PF00954">
    <property type="entry name" value="S_locus_glycop"/>
    <property type="match status" value="1"/>
</dbReference>
<keyword evidence="4 17" id="KW-0808">Transferase</keyword>
<evidence type="ECO:0000256" key="10">
    <source>
        <dbReference type="ARBA" id="ARBA00022989"/>
    </source>
</evidence>
<dbReference type="InterPro" id="IPR000858">
    <property type="entry name" value="S_locus_glycoprot_dom"/>
</dbReference>
<dbReference type="InterPro" id="IPR017441">
    <property type="entry name" value="Protein_kinase_ATP_BS"/>
</dbReference>
<comment type="similarity">
    <text evidence="17">Belongs to the protein kinase superfamily. Ser/Thr protein kinase family.</text>
</comment>
<dbReference type="PROSITE" id="PS50927">
    <property type="entry name" value="BULB_LECTIN"/>
    <property type="match status" value="2"/>
</dbReference>
<keyword evidence="10" id="KW-1133">Transmembrane helix</keyword>
<dbReference type="FunFam" id="1.10.510.10:FF:000384">
    <property type="entry name" value="G-type lectin S-receptor-like serine/threonine-protein kinase"/>
    <property type="match status" value="1"/>
</dbReference>
<evidence type="ECO:0000256" key="12">
    <source>
        <dbReference type="ARBA" id="ARBA00023157"/>
    </source>
</evidence>
<evidence type="ECO:0000313" key="24">
    <source>
        <dbReference type="Proteomes" id="UP000886520"/>
    </source>
</evidence>
<dbReference type="FunFam" id="3.30.200.20:FF:000059">
    <property type="entry name" value="S-receptor-like serine/threonine-protein kinase"/>
    <property type="match status" value="1"/>
</dbReference>
<dbReference type="OrthoDB" id="1918782at2759"/>
<dbReference type="GO" id="GO:0005524">
    <property type="term" value="F:ATP binding"/>
    <property type="evidence" value="ECO:0007669"/>
    <property type="project" value="UniProtKB-UniRule"/>
</dbReference>
<proteinExistence type="inferred from homology"/>